<keyword evidence="2 6" id="KW-1003">Cell membrane</keyword>
<feature type="transmembrane region" description="Helical" evidence="6">
    <location>
        <begin position="89"/>
        <end position="106"/>
    </location>
</feature>
<name>A0A1G8YC55_9LACT</name>
<dbReference type="InterPro" id="IPR015414">
    <property type="entry name" value="TMEM64"/>
</dbReference>
<comment type="similarity">
    <text evidence="6">Belongs to the TVP38/TMEM64 family.</text>
</comment>
<keyword evidence="4 6" id="KW-1133">Transmembrane helix</keyword>
<protein>
    <recommendedName>
        <fullName evidence="6">TVP38/TMEM64 family membrane protein</fullName>
    </recommendedName>
</protein>
<keyword evidence="3 6" id="KW-0812">Transmembrane</keyword>
<dbReference type="STRING" id="426701.SAMN04488098_100926"/>
<evidence type="ECO:0000313" key="8">
    <source>
        <dbReference type="EMBL" id="SDJ99815.1"/>
    </source>
</evidence>
<proteinExistence type="inferred from homology"/>
<evidence type="ECO:0000256" key="1">
    <source>
        <dbReference type="ARBA" id="ARBA00004651"/>
    </source>
</evidence>
<dbReference type="PANTHER" id="PTHR12677:SF49">
    <property type="entry name" value="TVP38_TMEM64 FAMILY MEMBRANE PROTEIN"/>
    <property type="match status" value="1"/>
</dbReference>
<gene>
    <name evidence="8" type="ORF">SAMN04488098_100926</name>
</gene>
<evidence type="ECO:0000256" key="6">
    <source>
        <dbReference type="RuleBase" id="RU366058"/>
    </source>
</evidence>
<evidence type="ECO:0000313" key="9">
    <source>
        <dbReference type="Proteomes" id="UP000199433"/>
    </source>
</evidence>
<keyword evidence="9" id="KW-1185">Reference proteome</keyword>
<dbReference type="EMBL" id="FNFK01000009">
    <property type="protein sequence ID" value="SDJ99815.1"/>
    <property type="molecule type" value="Genomic_DNA"/>
</dbReference>
<feature type="transmembrane region" description="Helical" evidence="6">
    <location>
        <begin position="171"/>
        <end position="194"/>
    </location>
</feature>
<evidence type="ECO:0000256" key="2">
    <source>
        <dbReference type="ARBA" id="ARBA00022475"/>
    </source>
</evidence>
<feature type="transmembrane region" description="Helical" evidence="6">
    <location>
        <begin position="139"/>
        <end position="159"/>
    </location>
</feature>
<comment type="subcellular location">
    <subcellularLocation>
        <location evidence="1 6">Cell membrane</location>
        <topology evidence="1 6">Multi-pass membrane protein</topology>
    </subcellularLocation>
</comment>
<evidence type="ECO:0000256" key="3">
    <source>
        <dbReference type="ARBA" id="ARBA00022692"/>
    </source>
</evidence>
<feature type="transmembrane region" description="Helical" evidence="6">
    <location>
        <begin position="64"/>
        <end position="83"/>
    </location>
</feature>
<sequence>MEKLHRKLEWIDLLSLIGLCLSVILIYFAWQGGVFNSREDFVAYVHGFGRFSVAIFILLQILQIFLPLLPSAITVAAGVILYGPFIGVLYNYIGISIVSILAFLIVRRYGHSALEKLVSQNRIQKYEDKLKNGKTFERFFTTVIFLPFAPDNVVCYLAGLSNMSVLKVSVIILLGKPLSIALYSLGWTTLLELIGII</sequence>
<keyword evidence="5 6" id="KW-0472">Membrane</keyword>
<dbReference type="AlphaFoldDB" id="A0A1G8YC55"/>
<dbReference type="RefSeq" id="WP_176759598.1">
    <property type="nucleotide sequence ID" value="NZ_FNFK01000009.1"/>
</dbReference>
<dbReference type="Proteomes" id="UP000199433">
    <property type="component" value="Unassembled WGS sequence"/>
</dbReference>
<reference evidence="9" key="1">
    <citation type="submission" date="2016-10" db="EMBL/GenBank/DDBJ databases">
        <authorList>
            <person name="Varghese N."/>
            <person name="Submissions S."/>
        </authorList>
    </citation>
    <scope>NUCLEOTIDE SEQUENCE [LARGE SCALE GENOMIC DNA]</scope>
    <source>
        <strain evidence="9">DSM 19181</strain>
    </source>
</reference>
<feature type="transmembrane region" description="Helical" evidence="6">
    <location>
        <begin position="12"/>
        <end position="30"/>
    </location>
</feature>
<accession>A0A1G8YC55</accession>
<evidence type="ECO:0000256" key="5">
    <source>
        <dbReference type="ARBA" id="ARBA00023136"/>
    </source>
</evidence>
<dbReference type="Pfam" id="PF09335">
    <property type="entry name" value="VTT_dom"/>
    <property type="match status" value="1"/>
</dbReference>
<evidence type="ECO:0000256" key="4">
    <source>
        <dbReference type="ARBA" id="ARBA00022989"/>
    </source>
</evidence>
<dbReference type="InterPro" id="IPR032816">
    <property type="entry name" value="VTT_dom"/>
</dbReference>
<evidence type="ECO:0000259" key="7">
    <source>
        <dbReference type="Pfam" id="PF09335"/>
    </source>
</evidence>
<dbReference type="GO" id="GO:0005886">
    <property type="term" value="C:plasma membrane"/>
    <property type="evidence" value="ECO:0007669"/>
    <property type="project" value="UniProtKB-SubCell"/>
</dbReference>
<organism evidence="8 9">
    <name type="scientific">Alkalibacterium thalassium</name>
    <dbReference type="NCBI Taxonomy" id="426701"/>
    <lineage>
        <taxon>Bacteria</taxon>
        <taxon>Bacillati</taxon>
        <taxon>Bacillota</taxon>
        <taxon>Bacilli</taxon>
        <taxon>Lactobacillales</taxon>
        <taxon>Carnobacteriaceae</taxon>
        <taxon>Alkalibacterium</taxon>
    </lineage>
</organism>
<dbReference type="PANTHER" id="PTHR12677">
    <property type="entry name" value="GOLGI APPARATUS MEMBRANE PROTEIN TVP38-RELATED"/>
    <property type="match status" value="1"/>
</dbReference>
<feature type="domain" description="VTT" evidence="7">
    <location>
        <begin position="69"/>
        <end position="184"/>
    </location>
</feature>